<dbReference type="Proteomes" id="UP001642406">
    <property type="component" value="Unassembled WGS sequence"/>
</dbReference>
<accession>A0ABP0CUA6</accession>
<sequence>MRRFISPARIVLLLLIDIYCSNRVVREEDDEFILELITCYVADTYARPTNQRQRYLARWQRACLSVDLLSHPHSLRPALQRCFVASPGVDNTDKEAAPLRATLWDDLVARMWLRLISLDELGPFFESILLYLAPTYAELRAQRDLGIEDPADDDVVLLDRRSPLGTVVFQACFEFQQLSFNGRCELWEDFVRYRNPTRTDFNILWPHDAGVSDLLFDAVLTEGRADWGGRTDTVTRVVFDRMLKDNSVSTSLEEIDKLVAMLIERERIGFRPDHKLRDAADSVINGAALIPSQATFYRLLDAWRMGDISTAYDQLHRYFDLVSRNGFNVAYGYNAGPMNKGVIQRDFGEHSNDLLSMLDAVHAGREARDYNSLRFSLLWLYMYARVLPRHIRPHQLQGLAGESTDGRQVLPYVRDDAEASQFHGHHALASLIEARVAISDGRPPLLAKTCLHEAARKIVKHCEVTLEGQLSSTLMLFWDRMGYGPLAVVHGRVFMRNRHDGVPFDDAVRVASRLSLQYAQSGAFAEAKAVMDKLNPEGLTSLKPQGMVRHVLTFVAALQAVRAQRFDEAEDLLLRRLPTSGYPSCAPTGTDRKAQGPSQMDPDLAAQVALLHVDALARRADEDDAGGDSGTAMIMTEAFGSVGGGGSLVVARDALSRFEASYDKGVGDLHVLLQIALARADLYARAGRGMRAVTLLLHTLQACLRRRYHLLLWETVGTVARLLVAEGEFRAARTLLNLALPRSLETGHVETAAQLYLYLVDACMGLAGKESGAAKTTATSTRAKHAGRMQQHMSRAWWYLGQAQACFLRAGSGRSIEQEVAMKRQVILSVSKRMGWSEA</sequence>
<evidence type="ECO:0000256" key="6">
    <source>
        <dbReference type="ARBA" id="ARBA00023306"/>
    </source>
</evidence>
<keyword evidence="10" id="KW-1185">Reference proteome</keyword>
<evidence type="ECO:0000256" key="5">
    <source>
        <dbReference type="ARBA" id="ARBA00022786"/>
    </source>
</evidence>
<dbReference type="Pfam" id="PF12862">
    <property type="entry name" value="ANAPC5"/>
    <property type="match status" value="1"/>
</dbReference>
<evidence type="ECO:0000313" key="9">
    <source>
        <dbReference type="EMBL" id="CAK7235699.1"/>
    </source>
</evidence>
<dbReference type="InterPro" id="IPR037679">
    <property type="entry name" value="Apc5"/>
</dbReference>
<name>A0ABP0CUA6_9PEZI</name>
<evidence type="ECO:0000256" key="1">
    <source>
        <dbReference type="ARBA" id="ARBA00007450"/>
    </source>
</evidence>
<dbReference type="InterPro" id="IPR026000">
    <property type="entry name" value="Apc5_dom"/>
</dbReference>
<evidence type="ECO:0000256" key="3">
    <source>
        <dbReference type="ARBA" id="ARBA00022618"/>
    </source>
</evidence>
<evidence type="ECO:0000256" key="2">
    <source>
        <dbReference type="ARBA" id="ARBA00016066"/>
    </source>
</evidence>
<keyword evidence="3" id="KW-0132">Cell division</keyword>
<dbReference type="EMBL" id="CAWUHC010000145">
    <property type="protein sequence ID" value="CAK7235699.1"/>
    <property type="molecule type" value="Genomic_DNA"/>
</dbReference>
<keyword evidence="4" id="KW-0498">Mitosis</keyword>
<feature type="domain" description="Anaphase-promoting complex subunit 5" evidence="8">
    <location>
        <begin position="296"/>
        <end position="382"/>
    </location>
</feature>
<evidence type="ECO:0000256" key="4">
    <source>
        <dbReference type="ARBA" id="ARBA00022776"/>
    </source>
</evidence>
<gene>
    <name evidence="9" type="primary">apc5</name>
    <name evidence="9" type="ORF">SBRCBS47491_009384</name>
</gene>
<keyword evidence="7" id="KW-0732">Signal</keyword>
<evidence type="ECO:0000259" key="8">
    <source>
        <dbReference type="Pfam" id="PF12862"/>
    </source>
</evidence>
<evidence type="ECO:0000313" key="10">
    <source>
        <dbReference type="Proteomes" id="UP001642406"/>
    </source>
</evidence>
<protein>
    <recommendedName>
        <fullName evidence="2">Anaphase-promoting complex subunit 5</fullName>
    </recommendedName>
</protein>
<comment type="caution">
    <text evidence="9">The sequence shown here is derived from an EMBL/GenBank/DDBJ whole genome shotgun (WGS) entry which is preliminary data.</text>
</comment>
<dbReference type="PANTHER" id="PTHR12830">
    <property type="entry name" value="ANAPHASE-PROMOTING COMPLEX SUBUNIT 5"/>
    <property type="match status" value="1"/>
</dbReference>
<comment type="similarity">
    <text evidence="1">Belongs to the APC5 family.</text>
</comment>
<proteinExistence type="inferred from homology"/>
<evidence type="ECO:0000256" key="7">
    <source>
        <dbReference type="SAM" id="SignalP"/>
    </source>
</evidence>
<dbReference type="PANTHER" id="PTHR12830:SF9">
    <property type="entry name" value="ANAPHASE-PROMOTING COMPLEX SUBUNIT 5"/>
    <property type="match status" value="1"/>
</dbReference>
<keyword evidence="5" id="KW-0833">Ubl conjugation pathway</keyword>
<keyword evidence="6" id="KW-0131">Cell cycle</keyword>
<feature type="chain" id="PRO_5046532665" description="Anaphase-promoting complex subunit 5" evidence="7">
    <location>
        <begin position="27"/>
        <end position="839"/>
    </location>
</feature>
<organism evidence="9 10">
    <name type="scientific">Sporothrix bragantina</name>
    <dbReference type="NCBI Taxonomy" id="671064"/>
    <lineage>
        <taxon>Eukaryota</taxon>
        <taxon>Fungi</taxon>
        <taxon>Dikarya</taxon>
        <taxon>Ascomycota</taxon>
        <taxon>Pezizomycotina</taxon>
        <taxon>Sordariomycetes</taxon>
        <taxon>Sordariomycetidae</taxon>
        <taxon>Ophiostomatales</taxon>
        <taxon>Ophiostomataceae</taxon>
        <taxon>Sporothrix</taxon>
    </lineage>
</organism>
<reference evidence="9 10" key="1">
    <citation type="submission" date="2024-01" db="EMBL/GenBank/DDBJ databases">
        <authorList>
            <person name="Allen C."/>
            <person name="Tagirdzhanova G."/>
        </authorList>
    </citation>
    <scope>NUCLEOTIDE SEQUENCE [LARGE SCALE GENOMIC DNA]</scope>
</reference>
<feature type="signal peptide" evidence="7">
    <location>
        <begin position="1"/>
        <end position="26"/>
    </location>
</feature>